<gene>
    <name evidence="1" type="ORF">PVAND_014870</name>
</gene>
<name>A0A9J6BB94_POLVA</name>
<proteinExistence type="predicted"/>
<dbReference type="EMBL" id="JADBJN010000004">
    <property type="protein sequence ID" value="KAG5666862.1"/>
    <property type="molecule type" value="Genomic_DNA"/>
</dbReference>
<accession>A0A9J6BB94</accession>
<dbReference type="Proteomes" id="UP001107558">
    <property type="component" value="Chromosome 4"/>
</dbReference>
<protein>
    <submittedName>
        <fullName evidence="1">Uncharacterized protein</fullName>
    </submittedName>
</protein>
<keyword evidence="2" id="KW-1185">Reference proteome</keyword>
<dbReference type="AlphaFoldDB" id="A0A9J6BB94"/>
<comment type="caution">
    <text evidence="1">The sequence shown here is derived from an EMBL/GenBank/DDBJ whole genome shotgun (WGS) entry which is preliminary data.</text>
</comment>
<evidence type="ECO:0000313" key="2">
    <source>
        <dbReference type="Proteomes" id="UP001107558"/>
    </source>
</evidence>
<organism evidence="1 2">
    <name type="scientific">Polypedilum vanderplanki</name>
    <name type="common">Sleeping chironomid midge</name>
    <dbReference type="NCBI Taxonomy" id="319348"/>
    <lineage>
        <taxon>Eukaryota</taxon>
        <taxon>Metazoa</taxon>
        <taxon>Ecdysozoa</taxon>
        <taxon>Arthropoda</taxon>
        <taxon>Hexapoda</taxon>
        <taxon>Insecta</taxon>
        <taxon>Pterygota</taxon>
        <taxon>Neoptera</taxon>
        <taxon>Endopterygota</taxon>
        <taxon>Diptera</taxon>
        <taxon>Nematocera</taxon>
        <taxon>Chironomoidea</taxon>
        <taxon>Chironomidae</taxon>
        <taxon>Chironominae</taxon>
        <taxon>Polypedilum</taxon>
        <taxon>Polypedilum</taxon>
    </lineage>
</organism>
<evidence type="ECO:0000313" key="1">
    <source>
        <dbReference type="EMBL" id="KAG5666862.1"/>
    </source>
</evidence>
<sequence>MAEPNTLKEYCLQNKKKVKALLIQELDDSLDLIEIIKGMRRKGILSINGVIRVYDYKLQMKDNSLILLIASQDEYDTLINKKIIRILGYRIKILPHELSIKSVISTDFDFQLPINLILCKTFEVLRPLLTDYMIIELERLKSKLSLFNEINGVIIPFFERRQQSRNFIFLIVTNKTVGNALIKQAKDEWTDGRKIQKAENDMVVVSKLRENDLEVFTFGKYDKVIINKDIDELNLISTHLHHE</sequence>
<reference evidence="1" key="1">
    <citation type="submission" date="2021-03" db="EMBL/GenBank/DDBJ databases">
        <title>Chromosome level genome of the anhydrobiotic midge Polypedilum vanderplanki.</title>
        <authorList>
            <person name="Yoshida Y."/>
            <person name="Kikawada T."/>
            <person name="Gusev O."/>
        </authorList>
    </citation>
    <scope>NUCLEOTIDE SEQUENCE</scope>
    <source>
        <strain evidence="1">NIAS01</strain>
        <tissue evidence="1">Whole body or cell culture</tissue>
    </source>
</reference>